<evidence type="ECO:0000256" key="1">
    <source>
        <dbReference type="SAM" id="SignalP"/>
    </source>
</evidence>
<name>A0A9D0ZNK7_9FIRM</name>
<evidence type="ECO:0000313" key="3">
    <source>
        <dbReference type="Proteomes" id="UP000824260"/>
    </source>
</evidence>
<protein>
    <recommendedName>
        <fullName evidence="4">Adhesin domain-containing protein</fullName>
    </recommendedName>
</protein>
<evidence type="ECO:0008006" key="4">
    <source>
        <dbReference type="Google" id="ProtNLM"/>
    </source>
</evidence>
<dbReference type="AlphaFoldDB" id="A0A9D0ZNK7"/>
<gene>
    <name evidence="2" type="ORF">IAA52_06600</name>
</gene>
<evidence type="ECO:0000313" key="2">
    <source>
        <dbReference type="EMBL" id="HIQ82756.1"/>
    </source>
</evidence>
<proteinExistence type="predicted"/>
<feature type="chain" id="PRO_5039543099" description="Adhesin domain-containing protein" evidence="1">
    <location>
        <begin position="23"/>
        <end position="235"/>
    </location>
</feature>
<feature type="signal peptide" evidence="1">
    <location>
        <begin position="1"/>
        <end position="22"/>
    </location>
</feature>
<sequence>MKKIVGGMVVALLLALSGGALAQEADISGPLDMEGIERACIVGENCSISIFPSEDGQARVFSNYAEGDCALSARVEDATLYLEARGTMGEERVTGAVSLELPADTDLEIALDDCGLGAGSFDSWLQGDVTLRADGGGLIEIGVPADYAGKFRLEMPDRGYARLHVHEDLANYTLTVDKRSARSTLTAYGEQFLFKETGTISKMQGDGEAADIYASLDGNATVQLIMREKYIPDEE</sequence>
<accession>A0A9D0ZNK7</accession>
<comment type="caution">
    <text evidence="2">The sequence shown here is derived from an EMBL/GenBank/DDBJ whole genome shotgun (WGS) entry which is preliminary data.</text>
</comment>
<dbReference type="EMBL" id="DVFZ01000066">
    <property type="protein sequence ID" value="HIQ82756.1"/>
    <property type="molecule type" value="Genomic_DNA"/>
</dbReference>
<keyword evidence="1" id="KW-0732">Signal</keyword>
<dbReference type="Proteomes" id="UP000824260">
    <property type="component" value="Unassembled WGS sequence"/>
</dbReference>
<reference evidence="2" key="2">
    <citation type="journal article" date="2021" name="PeerJ">
        <title>Extensive microbial diversity within the chicken gut microbiome revealed by metagenomics and culture.</title>
        <authorList>
            <person name="Gilroy R."/>
            <person name="Ravi A."/>
            <person name="Getino M."/>
            <person name="Pursley I."/>
            <person name="Horton D.L."/>
            <person name="Alikhan N.F."/>
            <person name="Baker D."/>
            <person name="Gharbi K."/>
            <person name="Hall N."/>
            <person name="Watson M."/>
            <person name="Adriaenssens E.M."/>
            <person name="Foster-Nyarko E."/>
            <person name="Jarju S."/>
            <person name="Secka A."/>
            <person name="Antonio M."/>
            <person name="Oren A."/>
            <person name="Chaudhuri R.R."/>
            <person name="La Ragione R."/>
            <person name="Hildebrand F."/>
            <person name="Pallen M.J."/>
        </authorList>
    </citation>
    <scope>NUCLEOTIDE SEQUENCE</scope>
    <source>
        <strain evidence="2">ChiSjej6B24-2974</strain>
    </source>
</reference>
<organism evidence="2 3">
    <name type="scientific">Candidatus Pullichristensenella stercorigallinarum</name>
    <dbReference type="NCBI Taxonomy" id="2840909"/>
    <lineage>
        <taxon>Bacteria</taxon>
        <taxon>Bacillati</taxon>
        <taxon>Bacillota</taxon>
        <taxon>Clostridia</taxon>
        <taxon>Candidatus Pullichristensenella</taxon>
    </lineage>
</organism>
<reference evidence="2" key="1">
    <citation type="submission" date="2020-10" db="EMBL/GenBank/DDBJ databases">
        <authorList>
            <person name="Gilroy R."/>
        </authorList>
    </citation>
    <scope>NUCLEOTIDE SEQUENCE</scope>
    <source>
        <strain evidence="2">ChiSjej6B24-2974</strain>
    </source>
</reference>